<dbReference type="InterPro" id="IPR024983">
    <property type="entry name" value="CHAT_dom"/>
</dbReference>
<dbReference type="PANTHER" id="PTHR10098">
    <property type="entry name" value="RAPSYN-RELATED"/>
    <property type="match status" value="1"/>
</dbReference>
<sequence length="509" mass="56934">MNLYIKDQGLPDIYRGFERVLIEQQRVDKALEVSEQGRAKGFVDFLTNHIGMRSPFLPSVSPLSIYQIKQIAKSQASTLVEYSLIYDYNQFYQGSSTRSTHWGIPDIYAYATKLLIWVVSPKGQIWFQEVDLTPLLEEYQTSLANLVRTVREAIAVGKDYLSTLPQMFRRYSLDEQLQLLYRFLISPIADWLPRDPSSRVMIIPQDFLFLLPFGALKDQNGQYLIEKHTLLSAPSLQAIELIRKRQKHSFVPQDLPPDQSLSSSLTPKSSDRGSGAELLRLSDPTAKLPLTLYPALVLGNPTMPSFSLQFGEVPVYMTRLPGAEIEAKAVADVLNVAPLTNDAATRTVVLEQMPKARIIHLATHGWLGSTECMEGVVALAPNSQGKNGFLTLRDIFHLSSDRHQLPLSADLVCLSACDIARGQIWGDGVFRLSQAFLVAGANTLIISLWLPPTDSSPILMKQFYQDFQGTGDKAQSLRQAMLSTREKFPEPRYWAGFTLFGCAALHPAP</sequence>
<feature type="compositionally biased region" description="Low complexity" evidence="1">
    <location>
        <begin position="252"/>
        <end position="268"/>
    </location>
</feature>
<evidence type="ECO:0000256" key="1">
    <source>
        <dbReference type="SAM" id="MobiDB-lite"/>
    </source>
</evidence>
<evidence type="ECO:0000313" key="3">
    <source>
        <dbReference type="EMBL" id="XCM36996.1"/>
    </source>
</evidence>
<feature type="region of interest" description="Disordered" evidence="1">
    <location>
        <begin position="251"/>
        <end position="276"/>
    </location>
</feature>
<feature type="domain" description="CHAT" evidence="2">
    <location>
        <begin position="176"/>
        <end position="501"/>
    </location>
</feature>
<accession>A0AAU8JDY9</accession>
<proteinExistence type="predicted"/>
<dbReference type="EMBL" id="CP159837">
    <property type="protein sequence ID" value="XCM36996.1"/>
    <property type="molecule type" value="Genomic_DNA"/>
</dbReference>
<dbReference type="PANTHER" id="PTHR10098:SF108">
    <property type="entry name" value="TETRATRICOPEPTIDE REPEAT PROTEIN 28"/>
    <property type="match status" value="1"/>
</dbReference>
<reference evidence="3" key="1">
    <citation type="submission" date="2024-07" db="EMBL/GenBank/DDBJ databases">
        <authorList>
            <person name="Kim Y.J."/>
            <person name="Jeong J.Y."/>
        </authorList>
    </citation>
    <scope>NUCLEOTIDE SEQUENCE</scope>
    <source>
        <strain evidence="3">GIHE-MW2</strain>
    </source>
</reference>
<gene>
    <name evidence="3" type="ORF">ABWT76_005799</name>
</gene>
<dbReference type="AlphaFoldDB" id="A0AAU8JDY9"/>
<evidence type="ECO:0000259" key="2">
    <source>
        <dbReference type="Pfam" id="PF12770"/>
    </source>
</evidence>
<dbReference type="RefSeq" id="WP_054465535.1">
    <property type="nucleotide sequence ID" value="NZ_CP159837.1"/>
</dbReference>
<protein>
    <submittedName>
        <fullName evidence="3">CHAT domain-containing protein</fullName>
    </submittedName>
</protein>
<name>A0AAU8JDY9_9CYAN</name>
<dbReference type="Pfam" id="PF12770">
    <property type="entry name" value="CHAT"/>
    <property type="match status" value="1"/>
</dbReference>
<organism evidence="3">
    <name type="scientific">Planktothricoides raciborskii GIHE-MW2</name>
    <dbReference type="NCBI Taxonomy" id="2792601"/>
    <lineage>
        <taxon>Bacteria</taxon>
        <taxon>Bacillati</taxon>
        <taxon>Cyanobacteriota</taxon>
        <taxon>Cyanophyceae</taxon>
        <taxon>Oscillatoriophycideae</taxon>
        <taxon>Oscillatoriales</taxon>
        <taxon>Oscillatoriaceae</taxon>
        <taxon>Planktothricoides</taxon>
    </lineage>
</organism>